<dbReference type="EMBL" id="NVYO01000001">
    <property type="protein sequence ID" value="PBQ22975.1"/>
    <property type="molecule type" value="Genomic_DNA"/>
</dbReference>
<evidence type="ECO:0000259" key="1">
    <source>
        <dbReference type="Pfam" id="PF01890"/>
    </source>
</evidence>
<feature type="domain" description="CobE/GbiG C-terminal" evidence="1">
    <location>
        <begin position="230"/>
        <end position="345"/>
    </location>
</feature>
<gene>
    <name evidence="4" type="ORF">CNR29_02645</name>
</gene>
<dbReference type="RefSeq" id="WP_096109698.1">
    <property type="nucleotide sequence ID" value="NZ_NVYO01000001.1"/>
</dbReference>
<dbReference type="Pfam" id="PF01890">
    <property type="entry name" value="CbiG_C"/>
    <property type="match status" value="1"/>
</dbReference>
<comment type="caution">
    <text evidence="4">The sequence shown here is derived from an EMBL/GenBank/DDBJ whole genome shotgun (WGS) entry which is preliminary data.</text>
</comment>
<dbReference type="Gene3D" id="3.30.420.180">
    <property type="entry name" value="CobE/GbiG C-terminal domain"/>
    <property type="match status" value="1"/>
</dbReference>
<dbReference type="Gene3D" id="3.40.50.11220">
    <property type="match status" value="1"/>
</dbReference>
<dbReference type="SUPFAM" id="SSF159664">
    <property type="entry name" value="CobE/GbiG C-terminal domain-like"/>
    <property type="match status" value="1"/>
</dbReference>
<dbReference type="PANTHER" id="PTHR37477">
    <property type="entry name" value="COBALT-PRECORRIN-5A HYDROLASE"/>
    <property type="match status" value="1"/>
</dbReference>
<organism evidence="4 5">
    <name type="scientific">Levilactobacillus brevis</name>
    <name type="common">Lactobacillus brevis</name>
    <dbReference type="NCBI Taxonomy" id="1580"/>
    <lineage>
        <taxon>Bacteria</taxon>
        <taxon>Bacillati</taxon>
        <taxon>Bacillota</taxon>
        <taxon>Bacilli</taxon>
        <taxon>Lactobacillales</taxon>
        <taxon>Lactobacillaceae</taxon>
        <taxon>Levilactobacillus</taxon>
    </lineage>
</organism>
<proteinExistence type="predicted"/>
<feature type="domain" description="Cobalamin synthesis G N-terminal" evidence="2">
    <location>
        <begin position="56"/>
        <end position="135"/>
    </location>
</feature>
<dbReference type="GO" id="GO:0009236">
    <property type="term" value="P:cobalamin biosynthetic process"/>
    <property type="evidence" value="ECO:0007669"/>
    <property type="project" value="InterPro"/>
</dbReference>
<dbReference type="InterPro" id="IPR038029">
    <property type="entry name" value="GbiG_N_sf"/>
</dbReference>
<dbReference type="InterPro" id="IPR021745">
    <property type="entry name" value="CbiG_mid"/>
</dbReference>
<dbReference type="InterPro" id="IPR021744">
    <property type="entry name" value="CbiG_N"/>
</dbReference>
<evidence type="ECO:0000259" key="3">
    <source>
        <dbReference type="Pfam" id="PF11761"/>
    </source>
</evidence>
<dbReference type="PANTHER" id="PTHR37477:SF1">
    <property type="entry name" value="COBALT-PRECORRIN-5A HYDROLASE"/>
    <property type="match status" value="1"/>
</dbReference>
<name>A0A2A3TVR4_LEVBR</name>
<dbReference type="InterPro" id="IPR002750">
    <property type="entry name" value="CobE/GbiG_C"/>
</dbReference>
<evidence type="ECO:0000313" key="4">
    <source>
        <dbReference type="EMBL" id="PBQ22975.1"/>
    </source>
</evidence>
<evidence type="ECO:0000313" key="5">
    <source>
        <dbReference type="Proteomes" id="UP000217918"/>
    </source>
</evidence>
<dbReference type="AlphaFoldDB" id="A0A2A3TVR4"/>
<dbReference type="Proteomes" id="UP000217918">
    <property type="component" value="Unassembled WGS sequence"/>
</dbReference>
<evidence type="ECO:0000259" key="2">
    <source>
        <dbReference type="Pfam" id="PF11760"/>
    </source>
</evidence>
<dbReference type="InterPro" id="IPR036518">
    <property type="entry name" value="CobE/GbiG_C_sf"/>
</dbReference>
<dbReference type="SUPFAM" id="SSF159672">
    <property type="entry name" value="CbiG N-terminal domain-like"/>
    <property type="match status" value="1"/>
</dbReference>
<reference evidence="4 5" key="1">
    <citation type="submission" date="2017-09" db="EMBL/GenBank/DDBJ databases">
        <title>Genome sequence of Lactobacillus brevis D7.</title>
        <authorList>
            <person name="Kwon M.-S."/>
            <person name="Lim S.K."/>
            <person name="Choi H.-J."/>
        </authorList>
    </citation>
    <scope>NUCLEOTIDE SEQUENCE [LARGE SCALE GENOMIC DNA]</scope>
    <source>
        <strain evidence="4 5">D7</strain>
    </source>
</reference>
<dbReference type="Pfam" id="PF11761">
    <property type="entry name" value="CbiG_mid"/>
    <property type="match status" value="1"/>
</dbReference>
<feature type="domain" description="Cobalamin biosynthesis central region" evidence="3">
    <location>
        <begin position="141"/>
        <end position="225"/>
    </location>
</feature>
<sequence>MIQPNKIAILALTQIGAELARKLQALLTQQVQVVLPDKLATKNEIGYAHGQFKVSLAQAFTDNEAIICIMATGIVVRSLAPMIQDKTCDPAVLVLDERGRHVISLLSGHVGGANALATQVGRVLQADPVITTATDTEGVQALDVLAKQLNAWYPEFKTNTKWINGRLAAGKPVALWIDTPFKSLFLNTKGFTIVDSLTAADPRIPIIAVTDRLLTEKREQLIPVIPRLDVLGIGCRKNVTNDMMLSAFSEFCQQEQLAWHAIGQLASIEKKAHESAIHELAATLHVPVHFYSAAQLQASSRRYPQSAFVQKTVGIGNVACSAADYASGSPVVTPRFARHEVTLALGRIQKIEMSE</sequence>
<dbReference type="InterPro" id="IPR052553">
    <property type="entry name" value="CbiG_hydrolase"/>
</dbReference>
<protein>
    <submittedName>
        <fullName evidence="4">Cobalamin biosynthesis protein CbiG</fullName>
    </submittedName>
</protein>
<accession>A0A2A3TVR4</accession>
<dbReference type="Pfam" id="PF11760">
    <property type="entry name" value="CbiG_N"/>
    <property type="match status" value="1"/>
</dbReference>